<dbReference type="Gene3D" id="1.10.3460.10">
    <property type="entry name" value="Chlorophyll a/b binding protein domain"/>
    <property type="match status" value="1"/>
</dbReference>
<dbReference type="Pfam" id="PF26394">
    <property type="entry name" value="Psb34"/>
    <property type="match status" value="1"/>
</dbReference>
<evidence type="ECO:0000313" key="2">
    <source>
        <dbReference type="EMBL" id="MBE9030386.1"/>
    </source>
</evidence>
<evidence type="ECO:0000256" key="1">
    <source>
        <dbReference type="SAM" id="Phobius"/>
    </source>
</evidence>
<organism evidence="2 3">
    <name type="scientific">Romeriopsis navalis LEGE 11480</name>
    <dbReference type="NCBI Taxonomy" id="2777977"/>
    <lineage>
        <taxon>Bacteria</taxon>
        <taxon>Bacillati</taxon>
        <taxon>Cyanobacteriota</taxon>
        <taxon>Cyanophyceae</taxon>
        <taxon>Leptolyngbyales</taxon>
        <taxon>Leptolyngbyaceae</taxon>
        <taxon>Romeriopsis</taxon>
        <taxon>Romeriopsis navalis</taxon>
    </lineage>
</organism>
<comment type="caution">
    <text evidence="2">The sequence shown here is derived from an EMBL/GenBank/DDBJ whole genome shotgun (WGS) entry which is preliminary data.</text>
</comment>
<keyword evidence="1" id="KW-1133">Transmembrane helix</keyword>
<keyword evidence="3" id="KW-1185">Reference proteome</keyword>
<protein>
    <submittedName>
        <fullName evidence="2">High light inducible protein</fullName>
    </submittedName>
</protein>
<dbReference type="InterPro" id="IPR048028">
    <property type="entry name" value="Psb34-like"/>
</dbReference>
<reference evidence="2" key="1">
    <citation type="submission" date="2020-10" db="EMBL/GenBank/DDBJ databases">
        <authorList>
            <person name="Castelo-Branco R."/>
            <person name="Eusebio N."/>
            <person name="Adriana R."/>
            <person name="Vieira A."/>
            <person name="Brugerolle De Fraissinette N."/>
            <person name="Rezende De Castro R."/>
            <person name="Schneider M.P."/>
            <person name="Vasconcelos V."/>
            <person name="Leao P.N."/>
        </authorList>
    </citation>
    <scope>NUCLEOTIDE SEQUENCE</scope>
    <source>
        <strain evidence="2">LEGE 11480</strain>
    </source>
</reference>
<name>A0A928VPB0_9CYAN</name>
<dbReference type="AlphaFoldDB" id="A0A928VPB0"/>
<dbReference type="EMBL" id="JADEXQ010000035">
    <property type="protein sequence ID" value="MBE9030386.1"/>
    <property type="molecule type" value="Genomic_DNA"/>
</dbReference>
<dbReference type="Proteomes" id="UP000625316">
    <property type="component" value="Unassembled WGS sequence"/>
</dbReference>
<keyword evidence="1" id="KW-0472">Membrane</keyword>
<gene>
    <name evidence="2" type="ORF">IQ266_11650</name>
</gene>
<proteinExistence type="predicted"/>
<evidence type="ECO:0000313" key="3">
    <source>
        <dbReference type="Proteomes" id="UP000625316"/>
    </source>
</evidence>
<dbReference type="RefSeq" id="WP_264325212.1">
    <property type="nucleotide sequence ID" value="NZ_JADEXQ010000035.1"/>
</dbReference>
<keyword evidence="1" id="KW-0812">Transmembrane</keyword>
<feature type="transmembrane region" description="Helical" evidence="1">
    <location>
        <begin position="45"/>
        <end position="69"/>
    </location>
</feature>
<sequence length="71" mass="7935">MANNTYTTIDENGVYNNFAKEPQMYVDENVNTGFTKYAEMMNGRFAMIGFVSLLLTEALSGHSFISLLLGQ</sequence>
<dbReference type="SUPFAM" id="SSF103511">
    <property type="entry name" value="Chlorophyll a-b binding protein"/>
    <property type="match status" value="1"/>
</dbReference>
<accession>A0A928VPB0</accession>